<evidence type="ECO:0000256" key="6">
    <source>
        <dbReference type="RuleBase" id="RU003345"/>
    </source>
</evidence>
<comment type="similarity">
    <text evidence="1 6">Belongs to the aldehyde dehydrogenase family.</text>
</comment>
<dbReference type="PROSITE" id="PS00070">
    <property type="entry name" value="ALDEHYDE_DEHYDR_CYS"/>
    <property type="match status" value="1"/>
</dbReference>
<dbReference type="Gene3D" id="3.40.309.10">
    <property type="entry name" value="Aldehyde Dehydrogenase, Chain A, domain 2"/>
    <property type="match status" value="1"/>
</dbReference>
<dbReference type="InterPro" id="IPR029510">
    <property type="entry name" value="Ald_DH_CS_GLU"/>
</dbReference>
<dbReference type="CDD" id="cd07138">
    <property type="entry name" value="ALDH_CddD_SSP0762"/>
    <property type="match status" value="1"/>
</dbReference>
<evidence type="ECO:0000256" key="4">
    <source>
        <dbReference type="ARBA" id="ARBA00049194"/>
    </source>
</evidence>
<keyword evidence="2 6" id="KW-0560">Oxidoreductase</keyword>
<dbReference type="PROSITE" id="PS00687">
    <property type="entry name" value="ALDEHYDE_DEHYDR_GLU"/>
    <property type="match status" value="1"/>
</dbReference>
<sequence length="471" mass="50501">MQIITKHYINGDFVGSHGNDVADLINPSTQEIIGQVVLGNEEDTQRAITAAKQAFKSYAKSTPEQRAEYLQRLHDAIVDRLDDHVEALVKEYGGPIQMAQYLVQGAASVILSAKEAVQNMTFKEMVGNTEVSLHPVGVAGHITPWNANIMYFCNKTASALAAGCPVVTKPSEMSALQTQVIMECVHAANLPAGLINIVNGRGDVVGAEITRNPDVAKISFTGSTVVGKTIARDGAATLKRVTLELGGKSPHIILEDANLEQAIPFILMTSFMNSGQACIAGTRLLIPESRAEEIKAALKQAVAQHLKVGRPEENDTAIGPMVSKAQYQRVQSYITKGIEEGAEVLIGGEGHPEGLENGNFVKPTIFFNVTNDMTIAREEIFGPVLCVLTYKTEEEAIEIANDTQYGLAGYVSGTNVDHAKVIANRIDAGVVSVNTFNHNPAAPFGGFKQSGIGRENGAFGIRSYLELKSVS</sequence>
<evidence type="ECO:0000256" key="3">
    <source>
        <dbReference type="ARBA" id="ARBA00024226"/>
    </source>
</evidence>
<dbReference type="EMBL" id="CP041153">
    <property type="protein sequence ID" value="QDF75791.1"/>
    <property type="molecule type" value="Genomic_DNA"/>
</dbReference>
<proteinExistence type="inferred from homology"/>
<evidence type="ECO:0000313" key="9">
    <source>
        <dbReference type="Proteomes" id="UP000318758"/>
    </source>
</evidence>
<name>A0ABX5WMK1_9GAMM</name>
<organism evidence="8 9">
    <name type="scientific">Shewanella marisflavi</name>
    <dbReference type="NCBI Taxonomy" id="260364"/>
    <lineage>
        <taxon>Bacteria</taxon>
        <taxon>Pseudomonadati</taxon>
        <taxon>Pseudomonadota</taxon>
        <taxon>Gammaproteobacteria</taxon>
        <taxon>Alteromonadales</taxon>
        <taxon>Shewanellaceae</taxon>
        <taxon>Shewanella</taxon>
    </lineage>
</organism>
<protein>
    <recommendedName>
        <fullName evidence="3">aldehyde dehydrogenase (NAD(+))</fullName>
        <ecNumber evidence="3">1.2.1.3</ecNumber>
    </recommendedName>
</protein>
<dbReference type="EC" id="1.2.1.3" evidence="3"/>
<reference evidence="8 9" key="1">
    <citation type="submission" date="2019-06" db="EMBL/GenBank/DDBJ databases">
        <title>Complete genome of Shewanella marisflavi ECSMB14101, a mussel settlement-inducing bacterium isolated from East China Sea.</title>
        <authorList>
            <person name="Yang J."/>
            <person name="Liang X."/>
            <person name="Chang R."/>
            <person name="Peng L."/>
        </authorList>
    </citation>
    <scope>NUCLEOTIDE SEQUENCE [LARGE SCALE GENOMIC DNA]</scope>
    <source>
        <strain evidence="8 9">ECSMB14101</strain>
    </source>
</reference>
<dbReference type="InterPro" id="IPR016161">
    <property type="entry name" value="Ald_DH/histidinol_DH"/>
</dbReference>
<dbReference type="InterPro" id="IPR016160">
    <property type="entry name" value="Ald_DH_CS_CYS"/>
</dbReference>
<accession>A0ABX5WMK1</accession>
<evidence type="ECO:0000256" key="2">
    <source>
        <dbReference type="ARBA" id="ARBA00023002"/>
    </source>
</evidence>
<dbReference type="RefSeq" id="WP_033540030.1">
    <property type="nucleotide sequence ID" value="NZ_CP041153.1"/>
</dbReference>
<dbReference type="Proteomes" id="UP000318758">
    <property type="component" value="Chromosome"/>
</dbReference>
<comment type="catalytic activity">
    <reaction evidence="4">
        <text>an aldehyde + NAD(+) + H2O = a carboxylate + NADH + 2 H(+)</text>
        <dbReference type="Rhea" id="RHEA:16185"/>
        <dbReference type="ChEBI" id="CHEBI:15377"/>
        <dbReference type="ChEBI" id="CHEBI:15378"/>
        <dbReference type="ChEBI" id="CHEBI:17478"/>
        <dbReference type="ChEBI" id="CHEBI:29067"/>
        <dbReference type="ChEBI" id="CHEBI:57540"/>
        <dbReference type="ChEBI" id="CHEBI:57945"/>
        <dbReference type="EC" id="1.2.1.3"/>
    </reaction>
</comment>
<dbReference type="SUPFAM" id="SSF53720">
    <property type="entry name" value="ALDH-like"/>
    <property type="match status" value="1"/>
</dbReference>
<dbReference type="PANTHER" id="PTHR42804">
    <property type="entry name" value="ALDEHYDE DEHYDROGENASE"/>
    <property type="match status" value="1"/>
</dbReference>
<feature type="active site" evidence="5">
    <location>
        <position position="244"/>
    </location>
</feature>
<feature type="domain" description="Aldehyde dehydrogenase" evidence="7">
    <location>
        <begin position="16"/>
        <end position="470"/>
    </location>
</feature>
<dbReference type="PANTHER" id="PTHR42804:SF1">
    <property type="entry name" value="ALDEHYDE DEHYDROGENASE-RELATED"/>
    <property type="match status" value="1"/>
</dbReference>
<evidence type="ECO:0000256" key="1">
    <source>
        <dbReference type="ARBA" id="ARBA00009986"/>
    </source>
</evidence>
<evidence type="ECO:0000256" key="5">
    <source>
        <dbReference type="PROSITE-ProRule" id="PRU10007"/>
    </source>
</evidence>
<dbReference type="InterPro" id="IPR016162">
    <property type="entry name" value="Ald_DH_N"/>
</dbReference>
<evidence type="ECO:0000259" key="7">
    <source>
        <dbReference type="Pfam" id="PF00171"/>
    </source>
</evidence>
<dbReference type="InterPro" id="IPR016163">
    <property type="entry name" value="Ald_DH_C"/>
</dbReference>
<evidence type="ECO:0000313" key="8">
    <source>
        <dbReference type="EMBL" id="QDF75791.1"/>
    </source>
</evidence>
<keyword evidence="9" id="KW-1185">Reference proteome</keyword>
<gene>
    <name evidence="8" type="ORF">FGA12_11835</name>
</gene>
<dbReference type="Pfam" id="PF00171">
    <property type="entry name" value="Aldedh"/>
    <property type="match status" value="1"/>
</dbReference>
<dbReference type="InterPro" id="IPR015590">
    <property type="entry name" value="Aldehyde_DH_dom"/>
</dbReference>
<dbReference type="Gene3D" id="3.40.605.10">
    <property type="entry name" value="Aldehyde Dehydrogenase, Chain A, domain 1"/>
    <property type="match status" value="1"/>
</dbReference>